<sequence length="82" mass="8848">MPLSLSSNGDLFLNGEVDRLLVLIVLSAEAEASSKDDINSGLLSFELKEYLSLVVNPGTDDVSFLLRSLKPKNDVAVRVSVL</sequence>
<comment type="caution">
    <text evidence="1">The sequence shown here is derived from an EMBL/GenBank/DDBJ whole genome shotgun (WGS) entry which is preliminary data.</text>
</comment>
<gene>
    <name evidence="1" type="ORF">PNEJI1_002737</name>
</gene>
<dbReference type="AlphaFoldDB" id="L0PA95"/>
<evidence type="ECO:0000313" key="2">
    <source>
        <dbReference type="Proteomes" id="UP000010422"/>
    </source>
</evidence>
<dbReference type="InParanoid" id="L0PA95"/>
<evidence type="ECO:0000313" key="1">
    <source>
        <dbReference type="EMBL" id="CCJ29004.1"/>
    </source>
</evidence>
<name>L0PA95_PNEJI</name>
<dbReference type="Proteomes" id="UP000010422">
    <property type="component" value="Unassembled WGS sequence"/>
</dbReference>
<accession>L0PA95</accession>
<proteinExistence type="predicted"/>
<organism evidence="2">
    <name type="scientific">Pneumocystis jirovecii</name>
    <name type="common">Human pneumocystis pneumonia agent</name>
    <dbReference type="NCBI Taxonomy" id="42068"/>
    <lineage>
        <taxon>Eukaryota</taxon>
        <taxon>Fungi</taxon>
        <taxon>Dikarya</taxon>
        <taxon>Ascomycota</taxon>
        <taxon>Taphrinomycotina</taxon>
        <taxon>Pneumocystomycetes</taxon>
        <taxon>Pneumocystaceae</taxon>
        <taxon>Pneumocystis</taxon>
    </lineage>
</organism>
<protein>
    <submittedName>
        <fullName evidence="1">Uncharacterized protein</fullName>
    </submittedName>
</protein>
<reference evidence="1 2" key="1">
    <citation type="journal article" date="2012" name="MBio">
        <title>De novo assembly of the Pneumocystis jirovecii genome from a single bronchoalveolar lavage fluid specimen from a patient.</title>
        <authorList>
            <person name="Cisse O.H."/>
            <person name="Pagni M."/>
            <person name="Hauser P.M."/>
        </authorList>
    </citation>
    <scope>NUCLEOTIDE SEQUENCE [LARGE SCALE GENOMIC DNA]</scope>
    <source>
        <strain evidence="1 2">SE8</strain>
    </source>
</reference>
<dbReference type="VEuPathDB" id="FungiDB:PNEJI1_002737"/>
<dbReference type="EMBL" id="CAKM01000147">
    <property type="protein sequence ID" value="CCJ29004.1"/>
    <property type="molecule type" value="Genomic_DNA"/>
</dbReference>